<gene>
    <name evidence="1" type="ORF">IQ217_11145</name>
</gene>
<name>A0ABR9VST4_9SYNC</name>
<comment type="caution">
    <text evidence="1">The sequence shown here is derived from an EMBL/GenBank/DDBJ whole genome shotgun (WGS) entry which is preliminary data.</text>
</comment>
<evidence type="ECO:0000313" key="2">
    <source>
        <dbReference type="Proteomes" id="UP000658720"/>
    </source>
</evidence>
<keyword evidence="2" id="KW-1185">Reference proteome</keyword>
<reference evidence="1 2" key="1">
    <citation type="submission" date="2020-10" db="EMBL/GenBank/DDBJ databases">
        <authorList>
            <person name="Castelo-Branco R."/>
            <person name="Eusebio N."/>
            <person name="Adriana R."/>
            <person name="Vieira A."/>
            <person name="Brugerolle De Fraissinette N."/>
            <person name="Rezende De Castro R."/>
            <person name="Schneider M.P."/>
            <person name="Vasconcelos V."/>
            <person name="Leao P.N."/>
        </authorList>
    </citation>
    <scope>NUCLEOTIDE SEQUENCE [LARGE SCALE GENOMIC DNA]</scope>
    <source>
        <strain evidence="1 2">LEGE 00031</strain>
    </source>
</reference>
<protein>
    <submittedName>
        <fullName evidence="1">Cobalt chelatase</fullName>
    </submittedName>
</protein>
<organism evidence="1 2">
    <name type="scientific">Synechocystis salina LEGE 00031</name>
    <dbReference type="NCBI Taxonomy" id="1828736"/>
    <lineage>
        <taxon>Bacteria</taxon>
        <taxon>Bacillati</taxon>
        <taxon>Cyanobacteriota</taxon>
        <taxon>Cyanophyceae</taxon>
        <taxon>Synechococcales</taxon>
        <taxon>Merismopediaceae</taxon>
        <taxon>Synechocystis</taxon>
    </lineage>
</organism>
<accession>A0ABR9VST4</accession>
<evidence type="ECO:0000313" key="1">
    <source>
        <dbReference type="EMBL" id="MBE9254387.1"/>
    </source>
</evidence>
<proteinExistence type="predicted"/>
<dbReference type="Proteomes" id="UP000658720">
    <property type="component" value="Unassembled WGS sequence"/>
</dbReference>
<sequence>MHRLASLPGGWTPTMEGVIVIEQTPAPLIFLTAADTDIQAIARVWSRLPGNFPSLRVCNLLNLQQSFSLDDYGDRVLSHAEVIVVRLLGGKSYWPYGLEVLGELTQTKPELKLFVLPGDDRPDPSLMDQSTVPLTAVHSLWQYFAEGGTENIRHGLMWLGDYGFGCNYQPPGPQIVPKVGIYRP</sequence>
<dbReference type="RefSeq" id="WP_194019998.1">
    <property type="nucleotide sequence ID" value="NZ_JADEVV010000029.1"/>
</dbReference>
<dbReference type="EMBL" id="JADEVV010000029">
    <property type="protein sequence ID" value="MBE9254387.1"/>
    <property type="molecule type" value="Genomic_DNA"/>
</dbReference>